<reference evidence="2" key="5">
    <citation type="journal article" date="2021" name="G3 (Bethesda)">
        <title>Aegilops tauschii genome assembly Aet v5.0 features greater sequence contiguity and improved annotation.</title>
        <authorList>
            <person name="Wang L."/>
            <person name="Zhu T."/>
            <person name="Rodriguez J.C."/>
            <person name="Deal K.R."/>
            <person name="Dubcovsky J."/>
            <person name="McGuire P.E."/>
            <person name="Lux T."/>
            <person name="Spannagl M."/>
            <person name="Mayer K.F.X."/>
            <person name="Baldrich P."/>
            <person name="Meyers B.C."/>
            <person name="Huo N."/>
            <person name="Gu Y.Q."/>
            <person name="Zhou H."/>
            <person name="Devos K.M."/>
            <person name="Bennetzen J.L."/>
            <person name="Unver T."/>
            <person name="Budak H."/>
            <person name="Gulick P.J."/>
            <person name="Galiba G."/>
            <person name="Kalapos B."/>
            <person name="Nelson D.R."/>
            <person name="Li P."/>
            <person name="You F.M."/>
            <person name="Luo M.C."/>
            <person name="Dvorak J."/>
        </authorList>
    </citation>
    <scope>NUCLEOTIDE SEQUENCE [LARGE SCALE GENOMIC DNA]</scope>
    <source>
        <strain evidence="2">cv. AL8/78</strain>
    </source>
</reference>
<evidence type="ECO:0000256" key="1">
    <source>
        <dbReference type="SAM" id="Phobius"/>
    </source>
</evidence>
<reference evidence="3" key="1">
    <citation type="journal article" date="2014" name="Science">
        <title>Ancient hybridizations among the ancestral genomes of bread wheat.</title>
        <authorList>
            <consortium name="International Wheat Genome Sequencing Consortium,"/>
            <person name="Marcussen T."/>
            <person name="Sandve S.R."/>
            <person name="Heier L."/>
            <person name="Spannagl M."/>
            <person name="Pfeifer M."/>
            <person name="Jakobsen K.S."/>
            <person name="Wulff B.B."/>
            <person name="Steuernagel B."/>
            <person name="Mayer K.F."/>
            <person name="Olsen O.A."/>
        </authorList>
    </citation>
    <scope>NUCLEOTIDE SEQUENCE [LARGE SCALE GENOMIC DNA]</scope>
    <source>
        <strain evidence="3">cv. AL8/78</strain>
    </source>
</reference>
<keyword evidence="1" id="KW-1133">Transmembrane helix</keyword>
<feature type="transmembrane region" description="Helical" evidence="1">
    <location>
        <begin position="39"/>
        <end position="59"/>
    </location>
</feature>
<dbReference type="Gramene" id="AET5Gv20164500.2">
    <property type="protein sequence ID" value="AET5Gv20164500.2"/>
    <property type="gene ID" value="AET5Gv20164500"/>
</dbReference>
<keyword evidence="1" id="KW-0472">Membrane</keyword>
<proteinExistence type="predicted"/>
<reference evidence="2" key="3">
    <citation type="journal article" date="2017" name="Nature">
        <title>Genome sequence of the progenitor of the wheat D genome Aegilops tauschii.</title>
        <authorList>
            <person name="Luo M.C."/>
            <person name="Gu Y.Q."/>
            <person name="Puiu D."/>
            <person name="Wang H."/>
            <person name="Twardziok S.O."/>
            <person name="Deal K.R."/>
            <person name="Huo N."/>
            <person name="Zhu T."/>
            <person name="Wang L."/>
            <person name="Wang Y."/>
            <person name="McGuire P.E."/>
            <person name="Liu S."/>
            <person name="Long H."/>
            <person name="Ramasamy R.K."/>
            <person name="Rodriguez J.C."/>
            <person name="Van S.L."/>
            <person name="Yuan L."/>
            <person name="Wang Z."/>
            <person name="Xia Z."/>
            <person name="Xiao L."/>
            <person name="Anderson O.D."/>
            <person name="Ouyang S."/>
            <person name="Liang Y."/>
            <person name="Zimin A.V."/>
            <person name="Pertea G."/>
            <person name="Qi P."/>
            <person name="Bennetzen J.L."/>
            <person name="Dai X."/>
            <person name="Dawson M.W."/>
            <person name="Muller H.G."/>
            <person name="Kugler K."/>
            <person name="Rivarola-Duarte L."/>
            <person name="Spannagl M."/>
            <person name="Mayer K.F.X."/>
            <person name="Lu F.H."/>
            <person name="Bevan M.W."/>
            <person name="Leroy P."/>
            <person name="Li P."/>
            <person name="You F.M."/>
            <person name="Sun Q."/>
            <person name="Liu Z."/>
            <person name="Lyons E."/>
            <person name="Wicker T."/>
            <person name="Salzberg S.L."/>
            <person name="Devos K.M."/>
            <person name="Dvorak J."/>
        </authorList>
    </citation>
    <scope>NUCLEOTIDE SEQUENCE [LARGE SCALE GENOMIC DNA]</scope>
    <source>
        <strain evidence="2">cv. AL8/78</strain>
    </source>
</reference>
<keyword evidence="1" id="KW-0812">Transmembrane</keyword>
<dbReference type="AlphaFoldDB" id="A0A453JR84"/>
<accession>A0A453JR84</accession>
<dbReference type="Proteomes" id="UP000015105">
    <property type="component" value="Chromosome 5D"/>
</dbReference>
<reference evidence="2" key="4">
    <citation type="submission" date="2019-03" db="UniProtKB">
        <authorList>
            <consortium name="EnsemblPlants"/>
        </authorList>
    </citation>
    <scope>IDENTIFICATION</scope>
</reference>
<organism evidence="2 3">
    <name type="scientific">Aegilops tauschii subsp. strangulata</name>
    <name type="common">Goatgrass</name>
    <dbReference type="NCBI Taxonomy" id="200361"/>
    <lineage>
        <taxon>Eukaryota</taxon>
        <taxon>Viridiplantae</taxon>
        <taxon>Streptophyta</taxon>
        <taxon>Embryophyta</taxon>
        <taxon>Tracheophyta</taxon>
        <taxon>Spermatophyta</taxon>
        <taxon>Magnoliopsida</taxon>
        <taxon>Liliopsida</taxon>
        <taxon>Poales</taxon>
        <taxon>Poaceae</taxon>
        <taxon>BOP clade</taxon>
        <taxon>Pooideae</taxon>
        <taxon>Triticodae</taxon>
        <taxon>Triticeae</taxon>
        <taxon>Triticinae</taxon>
        <taxon>Aegilops</taxon>
    </lineage>
</organism>
<evidence type="ECO:0000313" key="2">
    <source>
        <dbReference type="EnsemblPlants" id="AET5Gv20164500.2"/>
    </source>
</evidence>
<protein>
    <submittedName>
        <fullName evidence="2">Uncharacterized protein</fullName>
    </submittedName>
</protein>
<reference evidence="3" key="2">
    <citation type="journal article" date="2017" name="Nat. Plants">
        <title>The Aegilops tauschii genome reveals multiple impacts of transposons.</title>
        <authorList>
            <person name="Zhao G."/>
            <person name="Zou C."/>
            <person name="Li K."/>
            <person name="Wang K."/>
            <person name="Li T."/>
            <person name="Gao L."/>
            <person name="Zhang X."/>
            <person name="Wang H."/>
            <person name="Yang Z."/>
            <person name="Liu X."/>
            <person name="Jiang W."/>
            <person name="Mao L."/>
            <person name="Kong X."/>
            <person name="Jiao Y."/>
            <person name="Jia J."/>
        </authorList>
    </citation>
    <scope>NUCLEOTIDE SEQUENCE [LARGE SCALE GENOMIC DNA]</scope>
    <source>
        <strain evidence="3">cv. AL8/78</strain>
    </source>
</reference>
<sequence length="101" mass="11775">MFVFSRTSVLICYHRLRFLLELIKFCCHVFLLESFCTTFLLQQFSFFATTGTVVCYILFHDTIRKRAIVMAHYTHSNGALCTGAPLLCQLVMAHYTLVRHF</sequence>
<evidence type="ECO:0000313" key="3">
    <source>
        <dbReference type="Proteomes" id="UP000015105"/>
    </source>
</evidence>
<keyword evidence="3" id="KW-1185">Reference proteome</keyword>
<name>A0A453JR84_AEGTS</name>
<dbReference type="EnsemblPlants" id="AET5Gv20164500.2">
    <property type="protein sequence ID" value="AET5Gv20164500.2"/>
    <property type="gene ID" value="AET5Gv20164500"/>
</dbReference>